<name>A0A3R6Y527_APHAT</name>
<dbReference type="VEuPathDB" id="FungiDB:H257_05127"/>
<dbReference type="AlphaFoldDB" id="A0A3R6Y527"/>
<evidence type="ECO:0000313" key="2">
    <source>
        <dbReference type="Proteomes" id="UP000285712"/>
    </source>
</evidence>
<dbReference type="EMBL" id="QUTG01000926">
    <property type="protein sequence ID" value="RHZ00864.1"/>
    <property type="molecule type" value="Genomic_DNA"/>
</dbReference>
<gene>
    <name evidence="1" type="ORF">DYB35_012293</name>
</gene>
<comment type="caution">
    <text evidence="1">The sequence shown here is derived from an EMBL/GenBank/DDBJ whole genome shotgun (WGS) entry which is preliminary data.</text>
</comment>
<reference evidence="1 2" key="1">
    <citation type="submission" date="2018-08" db="EMBL/GenBank/DDBJ databases">
        <title>Aphanomyces genome sequencing and annotation.</title>
        <authorList>
            <person name="Minardi D."/>
            <person name="Oidtmann B."/>
            <person name="Van Der Giezen M."/>
            <person name="Studholme D.J."/>
        </authorList>
    </citation>
    <scope>NUCLEOTIDE SEQUENCE [LARGE SCALE GENOMIC DNA]</scope>
    <source>
        <strain evidence="1 2">Sv</strain>
    </source>
</reference>
<sequence length="232" mass="25601">MSLSKPRNKFYNGDGTVFTTPWQEKGIVSSDISSDNFDFISHTPNIITELAIFPVAVQDVTKSATSLSTPRRTKPKHHILPPVVVDTPPHAALTQRTKVAAEVYLSGSSSDALVVVKPQHHLPQHQHPLEPLIFKGGKYKPYIQYNTSVVLSPKPSPRIQKLELQYGQALKRPADLVPHPTPSKASAASQVSGFCRQCLLVGDIRKLANCREHNYFPPLKPPPHPPQHTGPK</sequence>
<proteinExistence type="predicted"/>
<protein>
    <submittedName>
        <fullName evidence="1">Uncharacterized protein</fullName>
    </submittedName>
</protein>
<organism evidence="1 2">
    <name type="scientific">Aphanomyces astaci</name>
    <name type="common">Crayfish plague agent</name>
    <dbReference type="NCBI Taxonomy" id="112090"/>
    <lineage>
        <taxon>Eukaryota</taxon>
        <taxon>Sar</taxon>
        <taxon>Stramenopiles</taxon>
        <taxon>Oomycota</taxon>
        <taxon>Saprolegniomycetes</taxon>
        <taxon>Saprolegniales</taxon>
        <taxon>Verrucalvaceae</taxon>
        <taxon>Aphanomyces</taxon>
    </lineage>
</organism>
<evidence type="ECO:0000313" key="1">
    <source>
        <dbReference type="EMBL" id="RHZ00864.1"/>
    </source>
</evidence>
<accession>A0A3R6Y527</accession>
<dbReference type="Proteomes" id="UP000285712">
    <property type="component" value="Unassembled WGS sequence"/>
</dbReference>